<dbReference type="Proteomes" id="UP000532311">
    <property type="component" value="Unassembled WGS sequence"/>
</dbReference>
<organism evidence="2 3">
    <name type="scientific">Fusarium globosum</name>
    <dbReference type="NCBI Taxonomy" id="78864"/>
    <lineage>
        <taxon>Eukaryota</taxon>
        <taxon>Fungi</taxon>
        <taxon>Dikarya</taxon>
        <taxon>Ascomycota</taxon>
        <taxon>Pezizomycotina</taxon>
        <taxon>Sordariomycetes</taxon>
        <taxon>Hypocreomycetidae</taxon>
        <taxon>Hypocreales</taxon>
        <taxon>Nectriaceae</taxon>
        <taxon>Fusarium</taxon>
        <taxon>Fusarium fujikuroi species complex</taxon>
    </lineage>
</organism>
<dbReference type="EMBL" id="JAAQPF010000314">
    <property type="protein sequence ID" value="KAF5706746.1"/>
    <property type="molecule type" value="Genomic_DNA"/>
</dbReference>
<dbReference type="AlphaFoldDB" id="A0A8H5Y898"/>
<comment type="caution">
    <text evidence="2">The sequence shown here is derived from an EMBL/GenBank/DDBJ whole genome shotgun (WGS) entry which is preliminary data.</text>
</comment>
<name>A0A8H5Y898_9HYPO</name>
<proteinExistence type="predicted"/>
<reference evidence="2 3" key="1">
    <citation type="submission" date="2020-05" db="EMBL/GenBank/DDBJ databases">
        <title>Identification and distribution of gene clusters putatively required for synthesis of sphingolipid metabolism inhibitors in phylogenetically diverse species of the filamentous fungus Fusarium.</title>
        <authorList>
            <person name="Kim H.-S."/>
            <person name="Busman M."/>
            <person name="Brown D.W."/>
            <person name="Divon H."/>
            <person name="Uhlig S."/>
            <person name="Proctor R.H."/>
        </authorList>
    </citation>
    <scope>NUCLEOTIDE SEQUENCE [LARGE SCALE GENOMIC DNA]</scope>
    <source>
        <strain evidence="2 3">NRRL 26131</strain>
    </source>
</reference>
<evidence type="ECO:0000256" key="1">
    <source>
        <dbReference type="SAM" id="MobiDB-lite"/>
    </source>
</evidence>
<gene>
    <name evidence="2" type="ORF">FGLOB1_7310</name>
</gene>
<accession>A0A8H5Y898</accession>
<evidence type="ECO:0000313" key="3">
    <source>
        <dbReference type="Proteomes" id="UP000532311"/>
    </source>
</evidence>
<sequence length="102" mass="10788">MSPQAVSLRVTIRSSTVASGRSAVAAALSMSKNAEDLTVVAKAPLPPIVTTFTSTIRPPSSQVDRSPLSGYSALPHVAHLETQKHGEKKEPKRISVGKVDRT</sequence>
<feature type="region of interest" description="Disordered" evidence="1">
    <location>
        <begin position="79"/>
        <end position="102"/>
    </location>
</feature>
<keyword evidence="3" id="KW-1185">Reference proteome</keyword>
<protein>
    <submittedName>
        <fullName evidence="2">Uncharacterized protein</fullName>
    </submittedName>
</protein>
<evidence type="ECO:0000313" key="2">
    <source>
        <dbReference type="EMBL" id="KAF5706746.1"/>
    </source>
</evidence>